<dbReference type="Pfam" id="PF10698">
    <property type="entry name" value="DUF2505"/>
    <property type="match status" value="1"/>
</dbReference>
<reference evidence="2" key="1">
    <citation type="submission" date="2015-01" db="EMBL/GenBank/DDBJ databases">
        <title>Draft genome sequence of Rhodococcus pyridinivorans strain KG-16, a hydrocarbon-degrading bacterium.</title>
        <authorList>
            <person name="Aggarwal R.K."/>
            <person name="Dawar C."/>
        </authorList>
    </citation>
    <scope>NUCLEOTIDE SEQUENCE [LARGE SCALE GENOMIC DNA]</scope>
    <source>
        <strain evidence="2">KG-16</strain>
    </source>
</reference>
<dbReference type="AlphaFoldDB" id="A0A0V9URE8"/>
<gene>
    <name evidence="1" type="ORF">Z045_03845</name>
</gene>
<accession>A0A0V9URE8</accession>
<evidence type="ECO:0000313" key="1">
    <source>
        <dbReference type="EMBL" id="KSZ60560.1"/>
    </source>
</evidence>
<proteinExistence type="predicted"/>
<dbReference type="InterPro" id="IPR019639">
    <property type="entry name" value="DUF2505"/>
</dbReference>
<name>A0A0V9URE8_9NOCA</name>
<sequence>MGSPIDHTANYSSPPAAVHAAFVDPQYWQTRLREVGGPGAAVERADTGDGTIELDLHQAIPAEHLPSMVTSLRPGDLVIRRHESWGAFADGRAEGRFSAHVDGMPGEVTGGMTLIADGAGSSVVIEGTVEVKIPFLGSKIEGMIVEQLVELFDAERTFTEQWLNGDHSS</sequence>
<dbReference type="RefSeq" id="WP_060650663.1">
    <property type="nucleotide sequence ID" value="NZ_AZXY01000001.1"/>
</dbReference>
<dbReference type="SUPFAM" id="SSF55961">
    <property type="entry name" value="Bet v1-like"/>
    <property type="match status" value="1"/>
</dbReference>
<evidence type="ECO:0000313" key="2">
    <source>
        <dbReference type="Proteomes" id="UP000053060"/>
    </source>
</evidence>
<protein>
    <recommendedName>
        <fullName evidence="3">DUF2505 domain-containing protein</fullName>
    </recommendedName>
</protein>
<evidence type="ECO:0008006" key="3">
    <source>
        <dbReference type="Google" id="ProtNLM"/>
    </source>
</evidence>
<dbReference type="EMBL" id="AZXY01000001">
    <property type="protein sequence ID" value="KSZ60560.1"/>
    <property type="molecule type" value="Genomic_DNA"/>
</dbReference>
<dbReference type="Proteomes" id="UP000053060">
    <property type="component" value="Unassembled WGS sequence"/>
</dbReference>
<comment type="caution">
    <text evidence="1">The sequence shown here is derived from an EMBL/GenBank/DDBJ whole genome shotgun (WGS) entry which is preliminary data.</text>
</comment>
<organism evidence="1 2">
    <name type="scientific">Rhodococcus pyridinivorans KG-16</name>
    <dbReference type="NCBI Taxonomy" id="1441730"/>
    <lineage>
        <taxon>Bacteria</taxon>
        <taxon>Bacillati</taxon>
        <taxon>Actinomycetota</taxon>
        <taxon>Actinomycetes</taxon>
        <taxon>Mycobacteriales</taxon>
        <taxon>Nocardiaceae</taxon>
        <taxon>Rhodococcus</taxon>
    </lineage>
</organism>
<reference evidence="1 2" key="2">
    <citation type="journal article" date="2016" name="Genome Announc.">
        <title>Draft Genome Sequence of a Versatile Hydrocarbon-Degrading Bacterium, Rhodococcus pyridinivorans Strain KG-16, Collected from Oil Fields in India.</title>
        <authorList>
            <person name="Aggarwal R.K."/>
            <person name="Dawar C."/>
            <person name="Phanindranath R."/>
            <person name="Mutnuri L."/>
            <person name="Dayal A.M."/>
        </authorList>
    </citation>
    <scope>NUCLEOTIDE SEQUENCE [LARGE SCALE GENOMIC DNA]</scope>
    <source>
        <strain evidence="1 2">KG-16</strain>
    </source>
</reference>
<dbReference type="PATRIC" id="fig|1441730.3.peg.810"/>